<feature type="transmembrane region" description="Helical" evidence="9">
    <location>
        <begin position="12"/>
        <end position="30"/>
    </location>
</feature>
<feature type="transmembrane region" description="Helical" evidence="9">
    <location>
        <begin position="332"/>
        <end position="352"/>
    </location>
</feature>
<evidence type="ECO:0000256" key="9">
    <source>
        <dbReference type="SAM" id="Phobius"/>
    </source>
</evidence>
<feature type="transmembrane region" description="Helical" evidence="9">
    <location>
        <begin position="159"/>
        <end position="183"/>
    </location>
</feature>
<dbReference type="GO" id="GO:0015528">
    <property type="term" value="F:lactose:proton symporter activity"/>
    <property type="evidence" value="ECO:0007669"/>
    <property type="project" value="TreeGrafter"/>
</dbReference>
<evidence type="ECO:0000256" key="7">
    <source>
        <dbReference type="ARBA" id="ARBA00023136"/>
    </source>
</evidence>
<dbReference type="AlphaFoldDB" id="A0AA95MSK0"/>
<feature type="domain" description="Major facilitator superfamily associated" evidence="10">
    <location>
        <begin position="8"/>
        <end position="360"/>
    </location>
</feature>
<dbReference type="Pfam" id="PF12832">
    <property type="entry name" value="MFS_1_like"/>
    <property type="match status" value="1"/>
</dbReference>
<name>A0AA95MSK0_9BACI</name>
<dbReference type="InterPro" id="IPR026032">
    <property type="entry name" value="HcaT-like"/>
</dbReference>
<dbReference type="InterPro" id="IPR024989">
    <property type="entry name" value="MFS_assoc_dom"/>
</dbReference>
<proteinExistence type="predicted"/>
<protein>
    <submittedName>
        <fullName evidence="11">MFS transporter</fullName>
    </submittedName>
</protein>
<accession>A0AA95MSK0</accession>
<dbReference type="NCBIfam" id="NF037955">
    <property type="entry name" value="mfs"/>
    <property type="match status" value="1"/>
</dbReference>
<dbReference type="GO" id="GO:0030395">
    <property type="term" value="F:lactose binding"/>
    <property type="evidence" value="ECO:0007669"/>
    <property type="project" value="TreeGrafter"/>
</dbReference>
<feature type="transmembrane region" description="Helical" evidence="9">
    <location>
        <begin position="291"/>
        <end position="312"/>
    </location>
</feature>
<feature type="transmembrane region" description="Helical" evidence="9">
    <location>
        <begin position="42"/>
        <end position="63"/>
    </location>
</feature>
<dbReference type="PANTHER" id="PTHR23522">
    <property type="entry name" value="BLL5896 PROTEIN"/>
    <property type="match status" value="1"/>
</dbReference>
<reference evidence="11" key="1">
    <citation type="submission" date="2023-05" db="EMBL/GenBank/DDBJ databases">
        <title>Comparative genomics of Bacillaceae isolates and their secondary metabolite potential.</title>
        <authorList>
            <person name="Song L."/>
            <person name="Nielsen L.J."/>
            <person name="Mohite O."/>
            <person name="Xu X."/>
            <person name="Weber T."/>
            <person name="Kovacs A.T."/>
        </authorList>
    </citation>
    <scope>NUCLEOTIDE SEQUENCE</scope>
    <source>
        <strain evidence="11">XLM17</strain>
    </source>
</reference>
<dbReference type="RefSeq" id="WP_082805067.1">
    <property type="nucleotide sequence ID" value="NZ_CP126114.1"/>
</dbReference>
<evidence type="ECO:0000313" key="12">
    <source>
        <dbReference type="Proteomes" id="UP001178288"/>
    </source>
</evidence>
<feature type="transmembrane region" description="Helical" evidence="9">
    <location>
        <begin position="238"/>
        <end position="258"/>
    </location>
</feature>
<organism evidence="11 12">
    <name type="scientific">Neobacillus novalis</name>
    <dbReference type="NCBI Taxonomy" id="220687"/>
    <lineage>
        <taxon>Bacteria</taxon>
        <taxon>Bacillati</taxon>
        <taxon>Bacillota</taxon>
        <taxon>Bacilli</taxon>
        <taxon>Bacillales</taxon>
        <taxon>Bacillaceae</taxon>
        <taxon>Neobacillus</taxon>
    </lineage>
</organism>
<feature type="transmembrane region" description="Helical" evidence="9">
    <location>
        <begin position="204"/>
        <end position="226"/>
    </location>
</feature>
<keyword evidence="12" id="KW-1185">Reference proteome</keyword>
<keyword evidence="6 9" id="KW-1133">Transmembrane helix</keyword>
<keyword evidence="2" id="KW-0813">Transport</keyword>
<dbReference type="Gene3D" id="1.20.1250.20">
    <property type="entry name" value="MFS general substrate transporter like domains"/>
    <property type="match status" value="2"/>
</dbReference>
<feature type="transmembrane region" description="Helical" evidence="9">
    <location>
        <begin position="70"/>
        <end position="89"/>
    </location>
</feature>
<dbReference type="PIRSF" id="PIRSF004925">
    <property type="entry name" value="HcaT"/>
    <property type="match status" value="1"/>
</dbReference>
<evidence type="ECO:0000256" key="2">
    <source>
        <dbReference type="ARBA" id="ARBA00022448"/>
    </source>
</evidence>
<keyword evidence="5 9" id="KW-0812">Transmembrane</keyword>
<evidence type="ECO:0000256" key="5">
    <source>
        <dbReference type="ARBA" id="ARBA00022692"/>
    </source>
</evidence>
<dbReference type="Proteomes" id="UP001178288">
    <property type="component" value="Chromosome"/>
</dbReference>
<comment type="subcellular location">
    <subcellularLocation>
        <location evidence="1">Cell inner membrane</location>
        <topology evidence="1">Multi-pass membrane protein</topology>
    </subcellularLocation>
</comment>
<keyword evidence="4" id="KW-0997">Cell inner membrane</keyword>
<evidence type="ECO:0000256" key="8">
    <source>
        <dbReference type="SAM" id="MobiDB-lite"/>
    </source>
</evidence>
<gene>
    <name evidence="11" type="ORF">QNH39_12800</name>
</gene>
<evidence type="ECO:0000256" key="4">
    <source>
        <dbReference type="ARBA" id="ARBA00022519"/>
    </source>
</evidence>
<keyword evidence="3" id="KW-1003">Cell membrane</keyword>
<keyword evidence="7 9" id="KW-0472">Membrane</keyword>
<evidence type="ECO:0000256" key="6">
    <source>
        <dbReference type="ARBA" id="ARBA00022989"/>
    </source>
</evidence>
<feature type="transmembrane region" description="Helical" evidence="9">
    <location>
        <begin position="358"/>
        <end position="377"/>
    </location>
</feature>
<sequence>MNSQRWMNRQFFSFFITWGVFLPYWTGWMIHTKGMTVSQASLIMSLGLVVRGLSTLFVFPYLSGKFSSRTLLNGMAIGTFISLLCSIPANSYVSLLVVTLLLHFFYPSLMPALDSAAGVLLQKQQLRDYGKSRSWGSIGFVVSGMMLTVFTGAFGDKVILWALLLGIFVFIVLSVLPAPVVLMEKPQATKMKKDGMLQLFRLKHFGLVLVIVILLQAAHASYYSYGYIFLQEIHAPKYLIGMILNIAVAAEIIFFLIADRRFRKFSVGSLLTLAAFGSTVRWILIFFFPNIIVFCIAQTLHACSFAMGHYAFMKYLTKHIPQEQIPNAQGMYSALALSWSTAVFTFFGGYLYEIEPRYAFIGMIICTIPSMLLAIFYRKLAAKVPEDHGDGSSNQVNHGYSPLGVE</sequence>
<evidence type="ECO:0000313" key="11">
    <source>
        <dbReference type="EMBL" id="WHY88652.1"/>
    </source>
</evidence>
<dbReference type="GO" id="GO:0005886">
    <property type="term" value="C:plasma membrane"/>
    <property type="evidence" value="ECO:0007669"/>
    <property type="project" value="UniProtKB-SubCell"/>
</dbReference>
<feature type="transmembrane region" description="Helical" evidence="9">
    <location>
        <begin position="134"/>
        <end position="153"/>
    </location>
</feature>
<feature type="transmembrane region" description="Helical" evidence="9">
    <location>
        <begin position="265"/>
        <end position="285"/>
    </location>
</feature>
<dbReference type="PANTHER" id="PTHR23522:SF10">
    <property type="entry name" value="3-PHENYLPROPIONIC ACID TRANSPORTER-RELATED"/>
    <property type="match status" value="1"/>
</dbReference>
<feature type="region of interest" description="Disordered" evidence="8">
    <location>
        <begin position="386"/>
        <end position="406"/>
    </location>
</feature>
<evidence type="ECO:0000256" key="1">
    <source>
        <dbReference type="ARBA" id="ARBA00004429"/>
    </source>
</evidence>
<feature type="transmembrane region" description="Helical" evidence="9">
    <location>
        <begin position="95"/>
        <end position="113"/>
    </location>
</feature>
<evidence type="ECO:0000256" key="3">
    <source>
        <dbReference type="ARBA" id="ARBA00022475"/>
    </source>
</evidence>
<dbReference type="EMBL" id="CP126114">
    <property type="protein sequence ID" value="WHY88652.1"/>
    <property type="molecule type" value="Genomic_DNA"/>
</dbReference>
<dbReference type="KEGG" id="nnv:QNH39_12800"/>
<dbReference type="SUPFAM" id="SSF103473">
    <property type="entry name" value="MFS general substrate transporter"/>
    <property type="match status" value="1"/>
</dbReference>
<evidence type="ECO:0000259" key="10">
    <source>
        <dbReference type="Pfam" id="PF12832"/>
    </source>
</evidence>
<dbReference type="InterPro" id="IPR036259">
    <property type="entry name" value="MFS_trans_sf"/>
</dbReference>